<keyword evidence="5 7" id="KW-0106">Calcium</keyword>
<feature type="region of interest" description="Disordered" evidence="9">
    <location>
        <begin position="18"/>
        <end position="40"/>
    </location>
</feature>
<dbReference type="PROSITE" id="PS51695">
    <property type="entry name" value="SEDOLISIN"/>
    <property type="match status" value="1"/>
</dbReference>
<dbReference type="InterPro" id="IPR030400">
    <property type="entry name" value="Sedolisin_dom"/>
</dbReference>
<dbReference type="GO" id="GO:0006508">
    <property type="term" value="P:proteolysis"/>
    <property type="evidence" value="ECO:0007669"/>
    <property type="project" value="UniProtKB-KW"/>
</dbReference>
<dbReference type="PROSITE" id="PS51892">
    <property type="entry name" value="SUBTILASE"/>
    <property type="match status" value="1"/>
</dbReference>
<feature type="region of interest" description="Disordered" evidence="9">
    <location>
        <begin position="416"/>
        <end position="441"/>
    </location>
</feature>
<comment type="caution">
    <text evidence="11">The sequence shown here is derived from an EMBL/GenBank/DDBJ whole genome shotgun (WGS) entry which is preliminary data.</text>
</comment>
<evidence type="ECO:0000256" key="5">
    <source>
        <dbReference type="ARBA" id="ARBA00022837"/>
    </source>
</evidence>
<dbReference type="InterPro" id="IPR050819">
    <property type="entry name" value="Tripeptidyl-peptidase_I"/>
</dbReference>
<evidence type="ECO:0000256" key="4">
    <source>
        <dbReference type="ARBA" id="ARBA00022825"/>
    </source>
</evidence>
<dbReference type="InterPro" id="IPR023828">
    <property type="entry name" value="Peptidase_S8_Ser-AS"/>
</dbReference>
<keyword evidence="2 7" id="KW-0479">Metal-binding</keyword>
<feature type="compositionally biased region" description="Polar residues" evidence="9">
    <location>
        <begin position="19"/>
        <end position="40"/>
    </location>
</feature>
<evidence type="ECO:0000256" key="1">
    <source>
        <dbReference type="ARBA" id="ARBA00022670"/>
    </source>
</evidence>
<dbReference type="Gene3D" id="3.40.50.200">
    <property type="entry name" value="Peptidase S8/S53 domain"/>
    <property type="match status" value="1"/>
</dbReference>
<accession>A0A432LZ26</accession>
<dbReference type="GO" id="GO:0008240">
    <property type="term" value="F:tripeptidyl-peptidase activity"/>
    <property type="evidence" value="ECO:0007669"/>
    <property type="project" value="TreeGrafter"/>
</dbReference>
<feature type="binding site" evidence="7">
    <location>
        <position position="575"/>
    </location>
    <ligand>
        <name>Ca(2+)</name>
        <dbReference type="ChEBI" id="CHEBI:29108"/>
    </ligand>
</feature>
<comment type="cofactor">
    <cofactor evidence="7">
        <name>Ca(2+)</name>
        <dbReference type="ChEBI" id="CHEBI:29108"/>
    </cofactor>
    <text evidence="7">Binds 1 Ca(2+) ion per subunit.</text>
</comment>
<keyword evidence="6" id="KW-0865">Zymogen</keyword>
<dbReference type="SMART" id="SM00944">
    <property type="entry name" value="Pro-kuma_activ"/>
    <property type="match status" value="1"/>
</dbReference>
<dbReference type="CDD" id="cd04056">
    <property type="entry name" value="Peptidases_S53"/>
    <property type="match status" value="1"/>
</dbReference>
<feature type="active site" description="Charge relay system" evidence="7">
    <location>
        <position position="533"/>
    </location>
</feature>
<evidence type="ECO:0000256" key="3">
    <source>
        <dbReference type="ARBA" id="ARBA00022801"/>
    </source>
</evidence>
<evidence type="ECO:0000256" key="8">
    <source>
        <dbReference type="PROSITE-ProRule" id="PRU01240"/>
    </source>
</evidence>
<proteinExistence type="inferred from homology"/>
<evidence type="ECO:0000256" key="7">
    <source>
        <dbReference type="PROSITE-ProRule" id="PRU01032"/>
    </source>
</evidence>
<dbReference type="EMBL" id="RYZR01000001">
    <property type="protein sequence ID" value="RUL67136.1"/>
    <property type="molecule type" value="Genomic_DNA"/>
</dbReference>
<dbReference type="GO" id="GO:0046872">
    <property type="term" value="F:metal ion binding"/>
    <property type="evidence" value="ECO:0007669"/>
    <property type="project" value="UniProtKB-UniRule"/>
</dbReference>
<dbReference type="SUPFAM" id="SSF52743">
    <property type="entry name" value="Subtilisin-like"/>
    <property type="match status" value="1"/>
</dbReference>
<dbReference type="PANTHER" id="PTHR14218">
    <property type="entry name" value="PROTEASE S8 TRIPEPTIDYL PEPTIDASE I CLN2"/>
    <property type="match status" value="1"/>
</dbReference>
<evidence type="ECO:0000313" key="12">
    <source>
        <dbReference type="Proteomes" id="UP000267077"/>
    </source>
</evidence>
<feature type="domain" description="Peptidase S53" evidence="10">
    <location>
        <begin position="272"/>
        <end position="611"/>
    </location>
</feature>
<dbReference type="SUPFAM" id="SSF54897">
    <property type="entry name" value="Protease propeptides/inhibitors"/>
    <property type="match status" value="1"/>
</dbReference>
<feature type="active site" description="Charge relay system" evidence="7">
    <location>
        <position position="343"/>
    </location>
</feature>
<evidence type="ECO:0000259" key="10">
    <source>
        <dbReference type="PROSITE" id="PS51695"/>
    </source>
</evidence>
<feature type="region of interest" description="Disordered" evidence="9">
    <location>
        <begin position="470"/>
        <end position="499"/>
    </location>
</feature>
<comment type="caution">
    <text evidence="8">Lacks conserved residue(s) required for the propagation of feature annotation.</text>
</comment>
<dbReference type="Proteomes" id="UP000267077">
    <property type="component" value="Unassembled WGS sequence"/>
</dbReference>
<feature type="binding site" evidence="7">
    <location>
        <position position="576"/>
    </location>
    <ligand>
        <name>Ca(2+)</name>
        <dbReference type="ChEBI" id="CHEBI:29108"/>
    </ligand>
</feature>
<feature type="binding site" evidence="7">
    <location>
        <position position="589"/>
    </location>
    <ligand>
        <name>Ca(2+)</name>
        <dbReference type="ChEBI" id="CHEBI:29108"/>
    </ligand>
</feature>
<feature type="active site" description="Charge relay system" evidence="7">
    <location>
        <position position="339"/>
    </location>
</feature>
<reference evidence="11 12" key="1">
    <citation type="submission" date="2018-12" db="EMBL/GenBank/DDBJ databases">
        <title>Dyella dinghuensis sp. nov. DHOA06 and Dyella choica sp. nov. 4M-K27, isolated from forest soil.</title>
        <authorList>
            <person name="Qiu L.-H."/>
            <person name="Gao Z.-H."/>
        </authorList>
    </citation>
    <scope>NUCLEOTIDE SEQUENCE [LARGE SCALE GENOMIC DNA]</scope>
    <source>
        <strain evidence="11 12">DHOA06</strain>
    </source>
</reference>
<comment type="similarity">
    <text evidence="8">Belongs to the peptidase S8 family.</text>
</comment>
<feature type="binding site" evidence="7">
    <location>
        <position position="591"/>
    </location>
    <ligand>
        <name>Ca(2+)</name>
        <dbReference type="ChEBI" id="CHEBI:29108"/>
    </ligand>
</feature>
<evidence type="ECO:0000256" key="6">
    <source>
        <dbReference type="ARBA" id="ARBA00023145"/>
    </source>
</evidence>
<evidence type="ECO:0000256" key="9">
    <source>
        <dbReference type="SAM" id="MobiDB-lite"/>
    </source>
</evidence>
<gene>
    <name evidence="11" type="ORF">EKH79_00580</name>
</gene>
<name>A0A432LZ26_9GAMM</name>
<evidence type="ECO:0000256" key="2">
    <source>
        <dbReference type="ARBA" id="ARBA00022723"/>
    </source>
</evidence>
<dbReference type="AlphaFoldDB" id="A0A432LZ26"/>
<keyword evidence="12" id="KW-1185">Reference proteome</keyword>
<protein>
    <submittedName>
        <fullName evidence="11">Peptidase S53</fullName>
    </submittedName>
</protein>
<keyword evidence="3 7" id="KW-0378">Hydrolase</keyword>
<dbReference type="Pfam" id="PF09286">
    <property type="entry name" value="Pro-kuma_activ"/>
    <property type="match status" value="1"/>
</dbReference>
<sequence length="625" mass="65238">MRMTEGLHRLSVVSALPASGSQGEQQLNRSSRNRKALSNTQRSRVSATFLVMGFSTSSGSFAPKLWELEMPSHLRIKSMVIALGLATVTSGFAATQSDAAAMITVKHATSLRQGDTVVGPLAFSQPMHVVVSLKLRNQAQLKAYLAKPGHKALTPDQFKAQYAPTTEQAQAVADYLTKAGFSKVTIAPNRMLVEGYGRADTAQSAFNTAFVHVHTHDGRDAYANASDVKIPASLQDSVLEVLGVQTVHVAHTFAHRINRKAVHADDSGTAVAHNPTDFNAIYNASSLSPATSIPVGVITEGSMTNIESDLQQFASSNNLPTINVQVVGSGSSDTSGDDEWDLDTQDIVGITGGVQQLVLYDAASMQDSDLTTDYNAAVSANAVPVINVSLGECETDAPTSTDDQIFEQAQSQGQTFSVSAGDSGADECGNGGTTPSYPASSPYVVAVGGTELYTDNTTTWANETVWNNLSESEGATGGSPSTIEPIPSWQQGVGQNGSSSYRGVPDVAFDASPDTGSLVIVDGQANQQIGGTSLASPLFVGSWALILQADGTSLGFAAPLIYSDATSNYSTDFHDVTSGNNDGETAATGWDYTTGWGSLSVANIAANLASSSKSDAAQTAKKPAK</sequence>
<evidence type="ECO:0000313" key="11">
    <source>
        <dbReference type="EMBL" id="RUL67136.1"/>
    </source>
</evidence>
<keyword evidence="4 7" id="KW-0720">Serine protease</keyword>
<dbReference type="GO" id="GO:0004252">
    <property type="term" value="F:serine-type endopeptidase activity"/>
    <property type="evidence" value="ECO:0007669"/>
    <property type="project" value="UniProtKB-UniRule"/>
</dbReference>
<organism evidence="11 12">
    <name type="scientific">Dyella dinghuensis</name>
    <dbReference type="NCBI Taxonomy" id="1920169"/>
    <lineage>
        <taxon>Bacteria</taxon>
        <taxon>Pseudomonadati</taxon>
        <taxon>Pseudomonadota</taxon>
        <taxon>Gammaproteobacteria</taxon>
        <taxon>Lysobacterales</taxon>
        <taxon>Rhodanobacteraceae</taxon>
        <taxon>Dyella</taxon>
    </lineage>
</organism>
<keyword evidence="1 7" id="KW-0645">Protease</keyword>
<dbReference type="PROSITE" id="PS00138">
    <property type="entry name" value="SUBTILASE_SER"/>
    <property type="match status" value="1"/>
</dbReference>
<dbReference type="InterPro" id="IPR036852">
    <property type="entry name" value="Peptidase_S8/S53_dom_sf"/>
</dbReference>
<dbReference type="InterPro" id="IPR015366">
    <property type="entry name" value="S53_propep"/>
</dbReference>
<dbReference type="PANTHER" id="PTHR14218:SF15">
    <property type="entry name" value="TRIPEPTIDYL-PEPTIDASE 1"/>
    <property type="match status" value="1"/>
</dbReference>
<dbReference type="CDD" id="cd11377">
    <property type="entry name" value="Pro-peptidase_S53"/>
    <property type="match status" value="1"/>
</dbReference>